<comment type="cofactor">
    <cofactor evidence="1">
        <name>(6R)-5,10-methylene-5,6,7,8-tetrahydrofolate</name>
        <dbReference type="ChEBI" id="CHEBI:15636"/>
    </cofactor>
</comment>
<dbReference type="InterPro" id="IPR036155">
    <property type="entry name" value="Crypto/Photolyase_N_sf"/>
</dbReference>
<keyword evidence="12" id="KW-0456">Lyase</keyword>
<dbReference type="NCBIfam" id="NF007955">
    <property type="entry name" value="PRK10674.1"/>
    <property type="match status" value="1"/>
</dbReference>
<dbReference type="EC" id="4.1.99.3" evidence="2"/>
<feature type="site" description="Electron transfer via tryptophanyl radical" evidence="9">
    <location>
        <position position="385"/>
    </location>
</feature>
<comment type="caution">
    <text evidence="12">The sequence shown here is derived from an EMBL/GenBank/DDBJ whole genome shotgun (WGS) entry which is preliminary data.</text>
</comment>
<evidence type="ECO:0000256" key="4">
    <source>
        <dbReference type="ARBA" id="ARBA00022630"/>
    </source>
</evidence>
<feature type="domain" description="Photolyase/cryptochrome alpha/beta" evidence="11">
    <location>
        <begin position="1"/>
        <end position="132"/>
    </location>
</feature>
<evidence type="ECO:0000256" key="8">
    <source>
        <dbReference type="PIRSR" id="PIRSR602081-1"/>
    </source>
</evidence>
<dbReference type="PROSITE" id="PS51645">
    <property type="entry name" value="PHR_CRY_ALPHA_BETA"/>
    <property type="match status" value="1"/>
</dbReference>
<keyword evidence="13" id="KW-1185">Reference proteome</keyword>
<feature type="binding site" evidence="8">
    <location>
        <begin position="235"/>
        <end position="239"/>
    </location>
    <ligand>
        <name>FAD</name>
        <dbReference type="ChEBI" id="CHEBI:57692"/>
    </ligand>
</feature>
<dbReference type="GO" id="GO:0000719">
    <property type="term" value="P:photoreactive repair"/>
    <property type="evidence" value="ECO:0007669"/>
    <property type="project" value="UniProtKB-ARBA"/>
</dbReference>
<evidence type="ECO:0000256" key="6">
    <source>
        <dbReference type="ARBA" id="ARBA00022991"/>
    </source>
</evidence>
<dbReference type="InterPro" id="IPR036134">
    <property type="entry name" value="Crypto/Photolyase_FAD-like_sf"/>
</dbReference>
<dbReference type="GO" id="GO:0003904">
    <property type="term" value="F:deoxyribodipyrimidine photo-lyase activity"/>
    <property type="evidence" value="ECO:0007669"/>
    <property type="project" value="UniProtKB-EC"/>
</dbReference>
<proteinExistence type="inferred from homology"/>
<dbReference type="PANTHER" id="PTHR11455">
    <property type="entry name" value="CRYPTOCHROME"/>
    <property type="match status" value="1"/>
</dbReference>
<dbReference type="InterPro" id="IPR005101">
    <property type="entry name" value="Cryptochr/Photolyase_FAD-bd"/>
</dbReference>
<evidence type="ECO:0000259" key="11">
    <source>
        <dbReference type="PROSITE" id="PS51645"/>
    </source>
</evidence>
<feature type="site" description="Electron transfer via tryptophanyl radical" evidence="9">
    <location>
        <position position="362"/>
    </location>
</feature>
<evidence type="ECO:0000313" key="12">
    <source>
        <dbReference type="EMBL" id="MBB5021125.1"/>
    </source>
</evidence>
<comment type="similarity">
    <text evidence="10">Belongs to the DNA photolyase family.</text>
</comment>
<evidence type="ECO:0000256" key="2">
    <source>
        <dbReference type="ARBA" id="ARBA00013149"/>
    </source>
</evidence>
<feature type="binding site" evidence="8">
    <location>
        <position position="223"/>
    </location>
    <ligand>
        <name>FAD</name>
        <dbReference type="ChEBI" id="CHEBI:57692"/>
    </ligand>
</feature>
<comment type="cofactor">
    <cofactor evidence="8">
        <name>FAD</name>
        <dbReference type="ChEBI" id="CHEBI:57692"/>
    </cofactor>
    <text evidence="8">Binds 1 FAD per subunit.</text>
</comment>
<dbReference type="Pfam" id="PF00875">
    <property type="entry name" value="DNA_photolyase"/>
    <property type="match status" value="1"/>
</dbReference>
<feature type="binding site" evidence="8">
    <location>
        <begin position="375"/>
        <end position="377"/>
    </location>
    <ligand>
        <name>FAD</name>
        <dbReference type="ChEBI" id="CHEBI:57692"/>
    </ligand>
</feature>
<dbReference type="GO" id="GO:0003677">
    <property type="term" value="F:DNA binding"/>
    <property type="evidence" value="ECO:0007669"/>
    <property type="project" value="TreeGrafter"/>
</dbReference>
<dbReference type="Proteomes" id="UP000528322">
    <property type="component" value="Unassembled WGS sequence"/>
</dbReference>
<dbReference type="InterPro" id="IPR014729">
    <property type="entry name" value="Rossmann-like_a/b/a_fold"/>
</dbReference>
<dbReference type="EMBL" id="JACHID010000002">
    <property type="protein sequence ID" value="MBB5021125.1"/>
    <property type="molecule type" value="Genomic_DNA"/>
</dbReference>
<feature type="binding site" evidence="8">
    <location>
        <position position="274"/>
    </location>
    <ligand>
        <name>FAD</name>
        <dbReference type="ChEBI" id="CHEBI:57692"/>
    </ligand>
</feature>
<dbReference type="InterPro" id="IPR002081">
    <property type="entry name" value="Cryptochrome/DNA_photolyase_1"/>
</dbReference>
<keyword evidence="6 10" id="KW-0157">Chromophore</keyword>
<keyword evidence="4 8" id="KW-0285">Flavoprotein</keyword>
<evidence type="ECO:0000256" key="5">
    <source>
        <dbReference type="ARBA" id="ARBA00022827"/>
    </source>
</evidence>
<accession>A0A7W7Y2X4</accession>
<dbReference type="GO" id="GO:0071949">
    <property type="term" value="F:FAD binding"/>
    <property type="evidence" value="ECO:0007669"/>
    <property type="project" value="TreeGrafter"/>
</dbReference>
<protein>
    <recommendedName>
        <fullName evidence="3">Deoxyribodipyrimidine photo-lyase</fullName>
        <ecNumber evidence="2">4.1.99.3</ecNumber>
    </recommendedName>
</protein>
<name>A0A7W7Y2X4_9BACT</name>
<evidence type="ECO:0000256" key="10">
    <source>
        <dbReference type="RuleBase" id="RU004182"/>
    </source>
</evidence>
<dbReference type="Gene3D" id="3.40.50.620">
    <property type="entry name" value="HUPs"/>
    <property type="match status" value="1"/>
</dbReference>
<comment type="catalytic activity">
    <reaction evidence="7">
        <text>cyclobutadipyrimidine (in DNA) = 2 pyrimidine residues (in DNA).</text>
        <dbReference type="EC" id="4.1.99.3"/>
    </reaction>
</comment>
<reference evidence="12 13" key="1">
    <citation type="submission" date="2020-08" db="EMBL/GenBank/DDBJ databases">
        <title>Genomic Encyclopedia of Type Strains, Phase IV (KMG-IV): sequencing the most valuable type-strain genomes for metagenomic binning, comparative biology and taxonomic classification.</title>
        <authorList>
            <person name="Goeker M."/>
        </authorList>
    </citation>
    <scope>NUCLEOTIDE SEQUENCE [LARGE SCALE GENOMIC DNA]</scope>
    <source>
        <strain evidence="12 13">DSM 22071</strain>
    </source>
</reference>
<keyword evidence="5 8" id="KW-0274">FAD</keyword>
<dbReference type="Gene3D" id="1.10.579.10">
    <property type="entry name" value="DNA Cyclobutane Dipyrimidine Photolyase, subunit A, domain 3"/>
    <property type="match status" value="1"/>
</dbReference>
<dbReference type="SUPFAM" id="SSF52425">
    <property type="entry name" value="Cryptochrome/photolyase, N-terminal domain"/>
    <property type="match status" value="1"/>
</dbReference>
<dbReference type="RefSeq" id="WP_183729226.1">
    <property type="nucleotide sequence ID" value="NZ_JACHID010000002.1"/>
</dbReference>
<organism evidence="12 13">
    <name type="scientific">Desulfurispira natronophila</name>
    <dbReference type="NCBI Taxonomy" id="682562"/>
    <lineage>
        <taxon>Bacteria</taxon>
        <taxon>Pseudomonadati</taxon>
        <taxon>Chrysiogenota</taxon>
        <taxon>Chrysiogenia</taxon>
        <taxon>Chrysiogenales</taxon>
        <taxon>Chrysiogenaceae</taxon>
        <taxon>Desulfurispira</taxon>
    </lineage>
</organism>
<dbReference type="FunFam" id="1.10.579.10:FF:000003">
    <property type="entry name" value="Deoxyribodipyrimidine photo-lyase"/>
    <property type="match status" value="1"/>
</dbReference>
<dbReference type="PANTHER" id="PTHR11455:SF9">
    <property type="entry name" value="CRYPTOCHROME CIRCADIAN CLOCK 5 ISOFORM X1"/>
    <property type="match status" value="1"/>
</dbReference>
<dbReference type="PRINTS" id="PR00147">
    <property type="entry name" value="DNAPHOTLYASE"/>
</dbReference>
<dbReference type="Pfam" id="PF03441">
    <property type="entry name" value="FAD_binding_7"/>
    <property type="match status" value="1"/>
</dbReference>
<evidence type="ECO:0000313" key="13">
    <source>
        <dbReference type="Proteomes" id="UP000528322"/>
    </source>
</evidence>
<dbReference type="AlphaFoldDB" id="A0A7W7Y2X4"/>
<dbReference type="InterPro" id="IPR006050">
    <property type="entry name" value="DNA_photolyase_N"/>
</dbReference>
<dbReference type="InterPro" id="IPR018394">
    <property type="entry name" value="DNA_photolyase_1_CS_C"/>
</dbReference>
<dbReference type="SUPFAM" id="SSF48173">
    <property type="entry name" value="Cryptochrome/photolyase FAD-binding domain"/>
    <property type="match status" value="1"/>
</dbReference>
<dbReference type="Gene3D" id="1.25.40.80">
    <property type="match status" value="1"/>
</dbReference>
<gene>
    <name evidence="12" type="ORF">HNR37_000431</name>
</gene>
<evidence type="ECO:0000256" key="7">
    <source>
        <dbReference type="ARBA" id="ARBA00033999"/>
    </source>
</evidence>
<evidence type="ECO:0000256" key="9">
    <source>
        <dbReference type="PIRSR" id="PIRSR602081-2"/>
    </source>
</evidence>
<dbReference type="PROSITE" id="PS00394">
    <property type="entry name" value="DNA_PHOTOLYASES_1_1"/>
    <property type="match status" value="1"/>
</dbReference>
<sequence>MNLVWLRSDLRVQDNPALFYAMERGSTVAVYCHCPRQWQQHQVGANQQSFIRRQLASLQDRLIRLNLPLFVLEVPDFSAVPKAIKELATDLKIRQLHFNDEYPVNERRRDQSVSECLQEMGIEVHRYTDRVISTPGSLLTGAGEFYKVFTPFARTWRSRELEQLSLPLPAPTPQSALNISTPPDWLNTPKADTGNHIAQLWPAGEDEAQRRLTQFLDGPVLDYQAQRDYPACDATSRLSPYLAHGVLSVRHCLYHALQKMEQVSGAQQEGVWCWINELIWREFYTHILVGYPRVSMNRAFQQHTEALPWRNDPDGFAAWCEGRTGFPLVDAAMAQLHQTGWMHNRLRMVCAMFLTKNLFIHWRWGEDYFMQHLIDGDLAANNGGWQWAASTGTDAAPYFRMFHPTTQSKRFDPRGKFLRHYLPQLAHLSDQYIHEPWHRRNPVLPKDYPQPIVDHRESRQRVLAAFKKW</sequence>
<feature type="binding site" evidence="8">
    <location>
        <begin position="277"/>
        <end position="284"/>
    </location>
    <ligand>
        <name>FAD</name>
        <dbReference type="ChEBI" id="CHEBI:57692"/>
    </ligand>
</feature>
<evidence type="ECO:0000256" key="3">
    <source>
        <dbReference type="ARBA" id="ARBA00014046"/>
    </source>
</evidence>
<evidence type="ECO:0000256" key="1">
    <source>
        <dbReference type="ARBA" id="ARBA00001932"/>
    </source>
</evidence>
<dbReference type="GO" id="GO:0009416">
    <property type="term" value="P:response to light stimulus"/>
    <property type="evidence" value="ECO:0007669"/>
    <property type="project" value="TreeGrafter"/>
</dbReference>
<feature type="site" description="Electron transfer via tryptophanyl radical" evidence="9">
    <location>
        <position position="309"/>
    </location>
</feature>